<dbReference type="PANTHER" id="PTHR45614">
    <property type="entry name" value="MYB PROTEIN-RELATED"/>
    <property type="match status" value="1"/>
</dbReference>
<accession>A0AAV8EAT4</accession>
<dbReference type="Gene3D" id="1.10.10.60">
    <property type="entry name" value="Homeodomain-like"/>
    <property type="match status" value="2"/>
</dbReference>
<feature type="domain" description="Myb-like" evidence="3">
    <location>
        <begin position="53"/>
        <end position="104"/>
    </location>
</feature>
<feature type="compositionally biased region" description="Basic and acidic residues" evidence="2">
    <location>
        <begin position="161"/>
        <end position="178"/>
    </location>
</feature>
<evidence type="ECO:0000256" key="1">
    <source>
        <dbReference type="ARBA" id="ARBA00023125"/>
    </source>
</evidence>
<dbReference type="PROSITE" id="PS50090">
    <property type="entry name" value="MYB_LIKE"/>
    <property type="match status" value="2"/>
</dbReference>
<dbReference type="InterPro" id="IPR001005">
    <property type="entry name" value="SANT/Myb"/>
</dbReference>
<dbReference type="Pfam" id="PF13921">
    <property type="entry name" value="Myb_DNA-bind_6"/>
    <property type="match status" value="1"/>
</dbReference>
<dbReference type="PANTHER" id="PTHR45614:SF259">
    <property type="entry name" value="MYB DOMAIN PROTEIN 89-RELATED"/>
    <property type="match status" value="1"/>
</dbReference>
<dbReference type="GO" id="GO:0000978">
    <property type="term" value="F:RNA polymerase II cis-regulatory region sequence-specific DNA binding"/>
    <property type="evidence" value="ECO:0007669"/>
    <property type="project" value="TreeGrafter"/>
</dbReference>
<keyword evidence="1" id="KW-0238">DNA-binding</keyword>
<dbReference type="AlphaFoldDB" id="A0AAV8EAT4"/>
<organism evidence="5 6">
    <name type="scientific">Rhynchospora pubera</name>
    <dbReference type="NCBI Taxonomy" id="906938"/>
    <lineage>
        <taxon>Eukaryota</taxon>
        <taxon>Viridiplantae</taxon>
        <taxon>Streptophyta</taxon>
        <taxon>Embryophyta</taxon>
        <taxon>Tracheophyta</taxon>
        <taxon>Spermatophyta</taxon>
        <taxon>Magnoliopsida</taxon>
        <taxon>Liliopsida</taxon>
        <taxon>Poales</taxon>
        <taxon>Cyperaceae</taxon>
        <taxon>Cyperoideae</taxon>
        <taxon>Rhynchosporeae</taxon>
        <taxon>Rhynchospora</taxon>
    </lineage>
</organism>
<name>A0AAV8EAT4_9POAL</name>
<feature type="domain" description="HTH myb-type" evidence="4">
    <location>
        <begin position="109"/>
        <end position="159"/>
    </location>
</feature>
<dbReference type="GO" id="GO:0005634">
    <property type="term" value="C:nucleus"/>
    <property type="evidence" value="ECO:0007669"/>
    <property type="project" value="TreeGrafter"/>
</dbReference>
<dbReference type="SUPFAM" id="SSF46689">
    <property type="entry name" value="Homeodomain-like"/>
    <property type="match status" value="1"/>
</dbReference>
<protein>
    <submittedName>
        <fullName evidence="5">Myb protein</fullName>
    </submittedName>
</protein>
<dbReference type="InterPro" id="IPR017930">
    <property type="entry name" value="Myb_dom"/>
</dbReference>
<proteinExistence type="predicted"/>
<comment type="caution">
    <text evidence="5">The sequence shown here is derived from an EMBL/GenBank/DDBJ whole genome shotgun (WGS) entry which is preliminary data.</text>
</comment>
<sequence>MVPVSSHTPASREKAISVGISFRSVCGHGGNQFIGYEKVYESNNEEDKSSSQKKGRSRGHWTPVEDEKLKQLVADYGAQNWSLHAQQFEGRSAKNCRLRWYNELHPRINKGAFTDIEDQKLLAAQEFYGNMWSLIAKHLPGRTDNAVKNQWHVLMARKKREGTGDRESKREVDERCTRCPAREVSSGYNSSSGESGVTSNNNEQLYVNTDLSLGSIFSQGHEERLITARVHGNTSMTTGTGKCTSSNIMPETLASELHRNHEEREMVIPLIDFMGLG</sequence>
<evidence type="ECO:0000313" key="6">
    <source>
        <dbReference type="Proteomes" id="UP001140206"/>
    </source>
</evidence>
<dbReference type="PROSITE" id="PS51294">
    <property type="entry name" value="HTH_MYB"/>
    <property type="match status" value="2"/>
</dbReference>
<feature type="domain" description="HTH myb-type" evidence="4">
    <location>
        <begin position="53"/>
        <end position="108"/>
    </location>
</feature>
<evidence type="ECO:0000259" key="3">
    <source>
        <dbReference type="PROSITE" id="PS50090"/>
    </source>
</evidence>
<dbReference type="CDD" id="cd00167">
    <property type="entry name" value="SANT"/>
    <property type="match status" value="2"/>
</dbReference>
<dbReference type="InterPro" id="IPR009057">
    <property type="entry name" value="Homeodomain-like_sf"/>
</dbReference>
<feature type="region of interest" description="Disordered" evidence="2">
    <location>
        <begin position="159"/>
        <end position="178"/>
    </location>
</feature>
<feature type="domain" description="Myb-like" evidence="3">
    <location>
        <begin position="105"/>
        <end position="155"/>
    </location>
</feature>
<dbReference type="EMBL" id="JAMFTS010000003">
    <property type="protein sequence ID" value="KAJ4776706.1"/>
    <property type="molecule type" value="Genomic_DNA"/>
</dbReference>
<reference evidence="5" key="1">
    <citation type="submission" date="2022-08" db="EMBL/GenBank/DDBJ databases">
        <authorList>
            <person name="Marques A."/>
        </authorList>
    </citation>
    <scope>NUCLEOTIDE SEQUENCE</scope>
    <source>
        <strain evidence="5">RhyPub2mFocal</strain>
        <tissue evidence="5">Leaves</tissue>
    </source>
</reference>
<dbReference type="Proteomes" id="UP001140206">
    <property type="component" value="Chromosome 3"/>
</dbReference>
<dbReference type="GO" id="GO:0000981">
    <property type="term" value="F:DNA-binding transcription factor activity, RNA polymerase II-specific"/>
    <property type="evidence" value="ECO:0007669"/>
    <property type="project" value="TreeGrafter"/>
</dbReference>
<evidence type="ECO:0000256" key="2">
    <source>
        <dbReference type="SAM" id="MobiDB-lite"/>
    </source>
</evidence>
<gene>
    <name evidence="5" type="ORF">LUZ62_060963</name>
</gene>
<dbReference type="InterPro" id="IPR050560">
    <property type="entry name" value="MYB_TF"/>
</dbReference>
<keyword evidence="6" id="KW-1185">Reference proteome</keyword>
<evidence type="ECO:0000313" key="5">
    <source>
        <dbReference type="EMBL" id="KAJ4776706.1"/>
    </source>
</evidence>
<dbReference type="SMART" id="SM00717">
    <property type="entry name" value="SANT"/>
    <property type="match status" value="2"/>
</dbReference>
<evidence type="ECO:0000259" key="4">
    <source>
        <dbReference type="PROSITE" id="PS51294"/>
    </source>
</evidence>